<dbReference type="SUPFAM" id="SSF47413">
    <property type="entry name" value="lambda repressor-like DNA-binding domains"/>
    <property type="match status" value="1"/>
</dbReference>
<keyword evidence="5" id="KW-1185">Reference proteome</keyword>
<protein>
    <recommendedName>
        <fullName evidence="3">HTH cro/C1-type domain-containing protein</fullName>
    </recommendedName>
</protein>
<evidence type="ECO:0000256" key="2">
    <source>
        <dbReference type="SAM" id="Phobius"/>
    </source>
</evidence>
<organism evidence="4 5">
    <name type="scientific">Floricoccus tropicus</name>
    <dbReference type="NCBI Taxonomy" id="1859473"/>
    <lineage>
        <taxon>Bacteria</taxon>
        <taxon>Bacillati</taxon>
        <taxon>Bacillota</taxon>
        <taxon>Bacilli</taxon>
        <taxon>Lactobacillales</taxon>
        <taxon>Streptococcaceae</taxon>
        <taxon>Floricoccus</taxon>
    </lineage>
</organism>
<dbReference type="PROSITE" id="PS50943">
    <property type="entry name" value="HTH_CROC1"/>
    <property type="match status" value="1"/>
</dbReference>
<dbReference type="RefSeq" id="WP_070792911.1">
    <property type="nucleotide sequence ID" value="NZ_MKIR01000024.1"/>
</dbReference>
<keyword evidence="1" id="KW-0238">DNA-binding</keyword>
<dbReference type="Pfam" id="PF01381">
    <property type="entry name" value="HTH_3"/>
    <property type="match status" value="1"/>
</dbReference>
<gene>
    <name evidence="4" type="ORF">BG261_06345</name>
</gene>
<dbReference type="InterPro" id="IPR010982">
    <property type="entry name" value="Lambda_DNA-bd_dom_sf"/>
</dbReference>
<dbReference type="EMBL" id="MKIR01000024">
    <property type="protein sequence ID" value="OFI48514.1"/>
    <property type="molecule type" value="Genomic_DNA"/>
</dbReference>
<proteinExistence type="predicted"/>
<feature type="transmembrane region" description="Helical" evidence="2">
    <location>
        <begin position="84"/>
        <end position="105"/>
    </location>
</feature>
<dbReference type="InterPro" id="IPR001387">
    <property type="entry name" value="Cro/C1-type_HTH"/>
</dbReference>
<dbReference type="CDD" id="cd00093">
    <property type="entry name" value="HTH_XRE"/>
    <property type="match status" value="1"/>
</dbReference>
<dbReference type="SMART" id="SM00530">
    <property type="entry name" value="HTH_XRE"/>
    <property type="match status" value="1"/>
</dbReference>
<evidence type="ECO:0000313" key="5">
    <source>
        <dbReference type="Proteomes" id="UP000178622"/>
    </source>
</evidence>
<dbReference type="Proteomes" id="UP000178622">
    <property type="component" value="Unassembled WGS sequence"/>
</dbReference>
<evidence type="ECO:0000256" key="1">
    <source>
        <dbReference type="ARBA" id="ARBA00023125"/>
    </source>
</evidence>
<keyword evidence="2" id="KW-0472">Membrane</keyword>
<name>A0A1E8GJT3_9LACT</name>
<dbReference type="OrthoDB" id="9805856at2"/>
<keyword evidence="2" id="KW-1133">Transmembrane helix</keyword>
<dbReference type="GO" id="GO:0003677">
    <property type="term" value="F:DNA binding"/>
    <property type="evidence" value="ECO:0007669"/>
    <property type="project" value="UniProtKB-KW"/>
</dbReference>
<evidence type="ECO:0000259" key="3">
    <source>
        <dbReference type="PROSITE" id="PS50943"/>
    </source>
</evidence>
<reference evidence="5" key="1">
    <citation type="submission" date="2016-09" db="EMBL/GenBank/DDBJ databases">
        <title>Draft genome sequence of a novel species of the family Streptococcaceae isolated from flowers.</title>
        <authorList>
            <person name="Chuah L.-O."/>
            <person name="Yap K.-P."/>
            <person name="Thong K.L."/>
            <person name="Liong M.T."/>
            <person name="Ahmad R."/>
            <person name="Rusul G."/>
        </authorList>
    </citation>
    <scope>NUCLEOTIDE SEQUENCE [LARGE SCALE GENOMIC DNA]</scope>
    <source>
        <strain evidence="5">DF1</strain>
    </source>
</reference>
<dbReference type="PANTHER" id="PTHR46558:SF15">
    <property type="entry name" value="HELIX-TURN-HELIX DOMAIN PROTEIN"/>
    <property type="match status" value="1"/>
</dbReference>
<evidence type="ECO:0000313" key="4">
    <source>
        <dbReference type="EMBL" id="OFI48514.1"/>
    </source>
</evidence>
<comment type="caution">
    <text evidence="4">The sequence shown here is derived from an EMBL/GenBank/DDBJ whole genome shotgun (WGS) entry which is preliminary data.</text>
</comment>
<keyword evidence="2" id="KW-0812">Transmembrane</keyword>
<accession>A0A1E8GJT3</accession>
<dbReference type="PANTHER" id="PTHR46558">
    <property type="entry name" value="TRACRIPTIONAL REGULATORY PROTEIN-RELATED-RELATED"/>
    <property type="match status" value="1"/>
</dbReference>
<feature type="domain" description="HTH cro/C1-type" evidence="3">
    <location>
        <begin position="7"/>
        <end position="61"/>
    </location>
</feature>
<dbReference type="AlphaFoldDB" id="A0A1E8GJT3"/>
<sequence length="245" mass="28909">MDFGKKIKNLRQERGYTQEELGKLLNVSRSTISSWEIGRTFPDIEMIFQISRILDISIDSLLNDDEKIVENLIADNSQIKLLKFLYKVIIACVLLFIVLSSAWFIKNTCDYSFAKSWNNYTRYYTKNFKDVECLVPKAKYLDINNKKEMFSFVSSEGIEWHFKEKENPYATINVTINTTDEREEPITIHLDKSFKLISKMLSSDEVVHYSKNELEEIEQYLDKNMKLIEESYSQSRDIWKDVVLN</sequence>
<dbReference type="STRING" id="1859473.BG261_06345"/>
<dbReference type="Gene3D" id="1.10.260.40">
    <property type="entry name" value="lambda repressor-like DNA-binding domains"/>
    <property type="match status" value="1"/>
</dbReference>